<organism evidence="1">
    <name type="scientific">marine sediment metagenome</name>
    <dbReference type="NCBI Taxonomy" id="412755"/>
    <lineage>
        <taxon>unclassified sequences</taxon>
        <taxon>metagenomes</taxon>
        <taxon>ecological metagenomes</taxon>
    </lineage>
</organism>
<dbReference type="Gene3D" id="3.40.50.150">
    <property type="entry name" value="Vaccinia Virus protein VP39"/>
    <property type="match status" value="1"/>
</dbReference>
<reference evidence="1" key="1">
    <citation type="journal article" date="2014" name="Front. Microbiol.">
        <title>High frequency of phylogenetically diverse reductive dehalogenase-homologous genes in deep subseafloor sedimentary metagenomes.</title>
        <authorList>
            <person name="Kawai M."/>
            <person name="Futagami T."/>
            <person name="Toyoda A."/>
            <person name="Takaki Y."/>
            <person name="Nishi S."/>
            <person name="Hori S."/>
            <person name="Arai W."/>
            <person name="Tsubouchi T."/>
            <person name="Morono Y."/>
            <person name="Uchiyama I."/>
            <person name="Ito T."/>
            <person name="Fujiyama A."/>
            <person name="Inagaki F."/>
            <person name="Takami H."/>
        </authorList>
    </citation>
    <scope>NUCLEOTIDE SEQUENCE</scope>
    <source>
        <strain evidence="1">Expedition CK06-06</strain>
    </source>
</reference>
<dbReference type="InterPro" id="IPR029063">
    <property type="entry name" value="SAM-dependent_MTases_sf"/>
</dbReference>
<proteinExistence type="predicted"/>
<dbReference type="SUPFAM" id="SSF53335">
    <property type="entry name" value="S-adenosyl-L-methionine-dependent methyltransferases"/>
    <property type="match status" value="1"/>
</dbReference>
<feature type="non-terminal residue" evidence="1">
    <location>
        <position position="226"/>
    </location>
</feature>
<evidence type="ECO:0000313" key="1">
    <source>
        <dbReference type="EMBL" id="GAF95922.1"/>
    </source>
</evidence>
<evidence type="ECO:0008006" key="2">
    <source>
        <dbReference type="Google" id="ProtNLM"/>
    </source>
</evidence>
<dbReference type="Pfam" id="PF13578">
    <property type="entry name" value="Methyltransf_24"/>
    <property type="match status" value="1"/>
</dbReference>
<comment type="caution">
    <text evidence="1">The sequence shown here is derived from an EMBL/GenBank/DDBJ whole genome shotgun (WGS) entry which is preliminary data.</text>
</comment>
<accession>X0U6E2</accession>
<gene>
    <name evidence="1" type="ORF">S01H1_21577</name>
</gene>
<protein>
    <recommendedName>
        <fullName evidence="2">Class I SAM-dependent methyltransferase</fullName>
    </recommendedName>
</protein>
<dbReference type="AlphaFoldDB" id="X0U6E2"/>
<sequence length="226" mass="25744">MGFSEHIHADVIEKLMHYCYYVERRMKGRAAGNIEDLIIRYLVRYCASLLATSTGKDRAHLEIGALFGAATIFSCHAVKLAGKNLVTGVIDPFAGFYGGDADVVTKLKIEEETFWNNIKHFGFNEDNVMVFKGLSTDKEIIERCKELKILSLIIDGDHTYEGVKNDWFNYSEQVVPGGYVLFDDYNSVFWPEVTLFVNREVLSRMGGRWEVVLAYGNSLIVRRTDY</sequence>
<name>X0U6E2_9ZZZZ</name>
<dbReference type="EMBL" id="BARS01011990">
    <property type="protein sequence ID" value="GAF95922.1"/>
    <property type="molecule type" value="Genomic_DNA"/>
</dbReference>